<keyword evidence="10 15" id="KW-0057">Aromatic amino acid biosynthesis</keyword>
<dbReference type="InterPro" id="IPR008238">
    <property type="entry name" value="Chorismate_mutase_AroQ_euk"/>
</dbReference>
<comment type="caution">
    <text evidence="17">The sequence shown here is derived from an EMBL/GenBank/DDBJ whole genome shotgun (WGS) entry which is preliminary data.</text>
</comment>
<dbReference type="GO" id="GO:0046417">
    <property type="term" value="P:chorismate metabolic process"/>
    <property type="evidence" value="ECO:0007669"/>
    <property type="project" value="InterPro"/>
</dbReference>
<keyword evidence="9 15" id="KW-0028">Amino-acid biosynthesis</keyword>
<reference evidence="17 18" key="1">
    <citation type="journal article" date="2023" name="Elife">
        <title>Identification of key yeast species and microbe-microbe interactions impacting larval growth of Drosophila in the wild.</title>
        <authorList>
            <person name="Mure A."/>
            <person name="Sugiura Y."/>
            <person name="Maeda R."/>
            <person name="Honda K."/>
            <person name="Sakurai N."/>
            <person name="Takahashi Y."/>
            <person name="Watada M."/>
            <person name="Katoh T."/>
            <person name="Gotoh A."/>
            <person name="Gotoh Y."/>
            <person name="Taniguchi I."/>
            <person name="Nakamura K."/>
            <person name="Hayashi T."/>
            <person name="Katayama T."/>
            <person name="Uemura T."/>
            <person name="Hattori Y."/>
        </authorList>
    </citation>
    <scope>NUCLEOTIDE SEQUENCE [LARGE SCALE GENOMIC DNA]</scope>
    <source>
        <strain evidence="17 18">SB-73</strain>
    </source>
</reference>
<evidence type="ECO:0000256" key="12">
    <source>
        <dbReference type="ARBA" id="ARBA00023235"/>
    </source>
</evidence>
<dbReference type="GO" id="GO:0009094">
    <property type="term" value="P:L-phenylalanine biosynthetic process"/>
    <property type="evidence" value="ECO:0007669"/>
    <property type="project" value="UniProtKB-KW"/>
</dbReference>
<dbReference type="AlphaFoldDB" id="A0AAV5RMI4"/>
<sequence>MDFLKPESVLDLDNIRSSLIRMEDTILFDLIERAQFHRSARVYTYGSFDSLGKYSFLEWMLRETEHMHSELRRYESPDENPFFEDALAEPLLPHLNYPDVLATYQKEINLNSLILKHYIESIVPMISAGPNEQPENYGSCTMCDIQALQALSRRIHFGKFVAESKFRQDEEKMAELIRAKDTEGILSLITKPAVEKQVLKRVREKAESYNLDPHTNLRWSQKTQGKINPESIVEIYENCIIPFTKEVEVQYLLRRLE</sequence>
<comment type="pathway">
    <text evidence="2">Metabolic intermediate biosynthesis; prephenate biosynthesis; prephenate from chorismate: step 1/1.</text>
</comment>
<evidence type="ECO:0000256" key="4">
    <source>
        <dbReference type="ARBA" id="ARBA00012404"/>
    </source>
</evidence>
<evidence type="ECO:0000256" key="3">
    <source>
        <dbReference type="ARBA" id="ARBA00011738"/>
    </source>
</evidence>
<dbReference type="PIRSF" id="PIRSF017318">
    <property type="entry name" value="Chor_mut_AroQ_eu"/>
    <property type="match status" value="1"/>
</dbReference>
<dbReference type="Gene3D" id="1.10.590.10">
    <property type="entry name" value="Chorismate mutase, AroQ class superfamily, eukaryotic"/>
    <property type="match status" value="1"/>
</dbReference>
<dbReference type="PANTHER" id="PTHR21145">
    <property type="entry name" value="CHORISMATE MUTASE"/>
    <property type="match status" value="1"/>
</dbReference>
<evidence type="ECO:0000256" key="7">
    <source>
        <dbReference type="ARBA" id="ARBA00022498"/>
    </source>
</evidence>
<keyword evidence="8" id="KW-0021">Allosteric enzyme</keyword>
<name>A0AAV5RMI4_STABA</name>
<dbReference type="PANTHER" id="PTHR21145:SF12">
    <property type="entry name" value="CHORISMATE MUTASE"/>
    <property type="match status" value="1"/>
</dbReference>
<evidence type="ECO:0000256" key="9">
    <source>
        <dbReference type="ARBA" id="ARBA00022605"/>
    </source>
</evidence>
<evidence type="ECO:0000256" key="6">
    <source>
        <dbReference type="ARBA" id="ARBA00022490"/>
    </source>
</evidence>
<dbReference type="FunFam" id="1.10.590.10:FF:000002">
    <property type="entry name" value="Chorismate mutase"/>
    <property type="match status" value="1"/>
</dbReference>
<keyword evidence="6" id="KW-0963">Cytoplasm</keyword>
<comment type="subcellular location">
    <subcellularLocation>
        <location evidence="1">Cytoplasm</location>
    </subcellularLocation>
</comment>
<dbReference type="EC" id="5.4.99.5" evidence="4 15"/>
<comment type="subunit">
    <text evidence="3">Homodimer.</text>
</comment>
<dbReference type="Pfam" id="PF01817">
    <property type="entry name" value="CM_2"/>
    <property type="match status" value="1"/>
</dbReference>
<dbReference type="InterPro" id="IPR036263">
    <property type="entry name" value="Chorismate_II_sf"/>
</dbReference>
<dbReference type="GO" id="GO:0004106">
    <property type="term" value="F:chorismate mutase activity"/>
    <property type="evidence" value="ECO:0007669"/>
    <property type="project" value="UniProtKB-UniRule"/>
</dbReference>
<comment type="catalytic activity">
    <reaction evidence="13">
        <text>chorismate = prephenate</text>
        <dbReference type="Rhea" id="RHEA:13897"/>
        <dbReference type="ChEBI" id="CHEBI:29748"/>
        <dbReference type="ChEBI" id="CHEBI:29934"/>
        <dbReference type="EC" id="5.4.99.5"/>
    </reaction>
    <physiologicalReaction direction="left-to-right" evidence="13">
        <dbReference type="Rhea" id="RHEA:13898"/>
    </physiologicalReaction>
</comment>
<evidence type="ECO:0000256" key="5">
    <source>
        <dbReference type="ARBA" id="ARBA00020296"/>
    </source>
</evidence>
<evidence type="ECO:0000256" key="15">
    <source>
        <dbReference type="PIRNR" id="PIRNR017318"/>
    </source>
</evidence>
<dbReference type="InterPro" id="IPR037039">
    <property type="entry name" value="CM_AroQ_sf_eucaryotic"/>
</dbReference>
<evidence type="ECO:0000313" key="18">
    <source>
        <dbReference type="Proteomes" id="UP001362899"/>
    </source>
</evidence>
<keyword evidence="18" id="KW-1185">Reference proteome</keyword>
<evidence type="ECO:0000313" key="17">
    <source>
        <dbReference type="EMBL" id="GMM52724.1"/>
    </source>
</evidence>
<evidence type="ECO:0000256" key="10">
    <source>
        <dbReference type="ARBA" id="ARBA00023141"/>
    </source>
</evidence>
<dbReference type="GO" id="GO:0005737">
    <property type="term" value="C:cytoplasm"/>
    <property type="evidence" value="ECO:0007669"/>
    <property type="project" value="UniProtKB-SubCell"/>
</dbReference>
<accession>A0AAV5RMI4</accession>
<dbReference type="NCBIfam" id="TIGR01802">
    <property type="entry name" value="CM_pl-yst"/>
    <property type="match status" value="1"/>
</dbReference>
<comment type="function">
    <text evidence="14">Catalyzes the Claisen rearrangement of chorismate to prephenate. Acts at the first branch point in the aromatic amino acid pathway where it steers biosynthesis towards phenylalanine and tyrosine, and away from tryptophan.</text>
</comment>
<keyword evidence="11" id="KW-0584">Phenylalanine biosynthesis</keyword>
<evidence type="ECO:0000256" key="8">
    <source>
        <dbReference type="ARBA" id="ARBA00022533"/>
    </source>
</evidence>
<evidence type="ECO:0000256" key="14">
    <source>
        <dbReference type="ARBA" id="ARBA00055515"/>
    </source>
</evidence>
<evidence type="ECO:0000256" key="1">
    <source>
        <dbReference type="ARBA" id="ARBA00004496"/>
    </source>
</evidence>
<organism evidence="17 18">
    <name type="scientific">Starmerella bacillaris</name>
    <name type="common">Yeast</name>
    <name type="synonym">Candida zemplinina</name>
    <dbReference type="NCBI Taxonomy" id="1247836"/>
    <lineage>
        <taxon>Eukaryota</taxon>
        <taxon>Fungi</taxon>
        <taxon>Dikarya</taxon>
        <taxon>Ascomycota</taxon>
        <taxon>Saccharomycotina</taxon>
        <taxon>Dipodascomycetes</taxon>
        <taxon>Dipodascales</taxon>
        <taxon>Trichomonascaceae</taxon>
        <taxon>Starmerella</taxon>
    </lineage>
</organism>
<gene>
    <name evidence="17" type="ORF">DASB73_036870</name>
</gene>
<dbReference type="PROSITE" id="PS51169">
    <property type="entry name" value="CHORISMATE_MUT_3"/>
    <property type="match status" value="1"/>
</dbReference>
<dbReference type="EMBL" id="BTGC01000008">
    <property type="protein sequence ID" value="GMM52724.1"/>
    <property type="molecule type" value="Genomic_DNA"/>
</dbReference>
<feature type="domain" description="Chorismate mutase" evidence="16">
    <location>
        <begin position="140"/>
        <end position="248"/>
    </location>
</feature>
<keyword evidence="7" id="KW-0827">Tyrosine biosynthesis</keyword>
<evidence type="ECO:0000256" key="11">
    <source>
        <dbReference type="ARBA" id="ARBA00023222"/>
    </source>
</evidence>
<evidence type="ECO:0000259" key="16">
    <source>
        <dbReference type="Pfam" id="PF01817"/>
    </source>
</evidence>
<evidence type="ECO:0000256" key="2">
    <source>
        <dbReference type="ARBA" id="ARBA00004817"/>
    </source>
</evidence>
<proteinExistence type="predicted"/>
<protein>
    <recommendedName>
        <fullName evidence="5 15">Chorismate mutase</fullName>
        <ecNumber evidence="4 15">5.4.99.5</ecNumber>
    </recommendedName>
</protein>
<evidence type="ECO:0000256" key="13">
    <source>
        <dbReference type="ARBA" id="ARBA00023979"/>
    </source>
</evidence>
<dbReference type="InterPro" id="IPR002701">
    <property type="entry name" value="CM_II_prokaryot"/>
</dbReference>
<dbReference type="GO" id="GO:0006571">
    <property type="term" value="P:tyrosine biosynthetic process"/>
    <property type="evidence" value="ECO:0007669"/>
    <property type="project" value="UniProtKB-KW"/>
</dbReference>
<keyword evidence="12 15" id="KW-0413">Isomerase</keyword>
<dbReference type="SUPFAM" id="SSF48600">
    <property type="entry name" value="Chorismate mutase II"/>
    <property type="match status" value="1"/>
</dbReference>
<dbReference type="Proteomes" id="UP001362899">
    <property type="component" value="Unassembled WGS sequence"/>
</dbReference>